<evidence type="ECO:0000313" key="2">
    <source>
        <dbReference type="Proteomes" id="UP000027222"/>
    </source>
</evidence>
<protein>
    <recommendedName>
        <fullName evidence="3">ATP-dependent DNA helicase</fullName>
    </recommendedName>
</protein>
<dbReference type="Proteomes" id="UP000027222">
    <property type="component" value="Unassembled WGS sequence"/>
</dbReference>
<organism evidence="1 2">
    <name type="scientific">Galerina marginata (strain CBS 339.88)</name>
    <dbReference type="NCBI Taxonomy" id="685588"/>
    <lineage>
        <taxon>Eukaryota</taxon>
        <taxon>Fungi</taxon>
        <taxon>Dikarya</taxon>
        <taxon>Basidiomycota</taxon>
        <taxon>Agaricomycotina</taxon>
        <taxon>Agaricomycetes</taxon>
        <taxon>Agaricomycetidae</taxon>
        <taxon>Agaricales</taxon>
        <taxon>Agaricineae</taxon>
        <taxon>Strophariaceae</taxon>
        <taxon>Galerina</taxon>
    </lineage>
</organism>
<sequence length="207" mass="22575">MAKNTMGFMYGALPDVTSHRYFGGLNVAIVGDFAQLPPVGDTPLYSPPSTAASDNGCLSRDDRAGFPDQVTFRILLSHASRGGLTEEEWRLLDSRSERKLSLETRQQFEDSIFSYTTRNDVHDINIAKLDALNQPCAPIIARYDGDAAAAKAPADEAGGLENHIILAKVMINRNIWQTKGVLSRAQNRGGGQAVLLIVFFLALDILP</sequence>
<name>A0A067TLW4_GALM3</name>
<reference evidence="2" key="1">
    <citation type="journal article" date="2014" name="Proc. Natl. Acad. Sci. U.S.A.">
        <title>Extensive sampling of basidiomycete genomes demonstrates inadequacy of the white-rot/brown-rot paradigm for wood decay fungi.</title>
        <authorList>
            <person name="Riley R."/>
            <person name="Salamov A.A."/>
            <person name="Brown D.W."/>
            <person name="Nagy L.G."/>
            <person name="Floudas D."/>
            <person name="Held B.W."/>
            <person name="Levasseur A."/>
            <person name="Lombard V."/>
            <person name="Morin E."/>
            <person name="Otillar R."/>
            <person name="Lindquist E.A."/>
            <person name="Sun H."/>
            <person name="LaButti K.M."/>
            <person name="Schmutz J."/>
            <person name="Jabbour D."/>
            <person name="Luo H."/>
            <person name="Baker S.E."/>
            <person name="Pisabarro A.G."/>
            <person name="Walton J.D."/>
            <person name="Blanchette R.A."/>
            <person name="Henrissat B."/>
            <person name="Martin F."/>
            <person name="Cullen D."/>
            <person name="Hibbett D.S."/>
            <person name="Grigoriev I.V."/>
        </authorList>
    </citation>
    <scope>NUCLEOTIDE SEQUENCE [LARGE SCALE GENOMIC DNA]</scope>
    <source>
        <strain evidence="2">CBS 339.88</strain>
    </source>
</reference>
<dbReference type="EMBL" id="KL142368">
    <property type="protein sequence ID" value="KDR84161.1"/>
    <property type="molecule type" value="Genomic_DNA"/>
</dbReference>
<evidence type="ECO:0008006" key="3">
    <source>
        <dbReference type="Google" id="ProtNLM"/>
    </source>
</evidence>
<dbReference type="HOGENOM" id="CLU_1326452_0_0_1"/>
<dbReference type="STRING" id="685588.A0A067TLW4"/>
<evidence type="ECO:0000313" key="1">
    <source>
        <dbReference type="EMBL" id="KDR84161.1"/>
    </source>
</evidence>
<gene>
    <name evidence="1" type="ORF">GALMADRAFT_275343</name>
</gene>
<keyword evidence="2" id="KW-1185">Reference proteome</keyword>
<dbReference type="OrthoDB" id="432234at2759"/>
<accession>A0A067TLW4</accession>
<dbReference type="AlphaFoldDB" id="A0A067TLW4"/>
<proteinExistence type="predicted"/>